<protein>
    <submittedName>
        <fullName evidence="6">Uncharacterized protein</fullName>
    </submittedName>
</protein>
<accession>H3GEL8</accession>
<feature type="region of interest" description="Disordered" evidence="5">
    <location>
        <begin position="142"/>
        <end position="198"/>
    </location>
</feature>
<keyword evidence="7" id="KW-1185">Reference proteome</keyword>
<keyword evidence="1" id="KW-0819">tRNA processing</keyword>
<dbReference type="Pfam" id="PF04032">
    <property type="entry name" value="Rpr2"/>
    <property type="match status" value="1"/>
</dbReference>
<dbReference type="AlphaFoldDB" id="H3GEL8"/>
<evidence type="ECO:0000256" key="1">
    <source>
        <dbReference type="ARBA" id="ARBA00022694"/>
    </source>
</evidence>
<evidence type="ECO:0000256" key="5">
    <source>
        <dbReference type="SAM" id="MobiDB-lite"/>
    </source>
</evidence>
<evidence type="ECO:0000256" key="4">
    <source>
        <dbReference type="ARBA" id="ARBA00038402"/>
    </source>
</evidence>
<dbReference type="VEuPathDB" id="FungiDB:KRP22_14666"/>
<dbReference type="PANTHER" id="PTHR14742">
    <property type="entry name" value="RIBONUCLEASE P SUBUNIT P21"/>
    <property type="match status" value="1"/>
</dbReference>
<dbReference type="InterPro" id="IPR007175">
    <property type="entry name" value="Rpr2/Snm1/Rpp21"/>
</dbReference>
<feature type="region of interest" description="Disordered" evidence="5">
    <location>
        <begin position="216"/>
        <end position="247"/>
    </location>
</feature>
<evidence type="ECO:0000313" key="7">
    <source>
        <dbReference type="Proteomes" id="UP000005238"/>
    </source>
</evidence>
<dbReference type="GO" id="GO:0005655">
    <property type="term" value="C:nucleolar ribonuclease P complex"/>
    <property type="evidence" value="ECO:0000318"/>
    <property type="project" value="GO_Central"/>
</dbReference>
<sequence>MPIPDPLGSLLLPEMKVTSTENSRQLDKRFAFLWTSAHRLVVTNAALANHMIASMMQLARASHAQLPQTVLDYICEKCGGLLVPSVSADVRVVSQSLKSPANRRLARQHRRAQQQNGSKGPRLVRESLSTIVRVTCHRCKHANDRPGASVVHKPKTKKRAREDAQDKETDTPETKRLKAEGGEAATMEQRTTAGSTDADTTAVAVAASVEVKVARTSVFAPPPSPPRKLLDGPKRKKKKKKAQPDAAVVAVKSSLSSFLQGFGSRK</sequence>
<dbReference type="STRING" id="164328.H3GEL8"/>
<dbReference type="eggNOG" id="ENOG502S1YY">
    <property type="taxonomic scope" value="Eukaryota"/>
</dbReference>
<dbReference type="HOGENOM" id="CLU_087777_0_0_1"/>
<dbReference type="PANTHER" id="PTHR14742:SF0">
    <property type="entry name" value="RIBONUCLEASE P PROTEIN SUBUNIT P21"/>
    <property type="match status" value="1"/>
</dbReference>
<keyword evidence="3" id="KW-0862">Zinc</keyword>
<evidence type="ECO:0000313" key="6">
    <source>
        <dbReference type="EnsemblProtists" id="Phyra74105"/>
    </source>
</evidence>
<feature type="compositionally biased region" description="Basic and acidic residues" evidence="5">
    <location>
        <begin position="160"/>
        <end position="181"/>
    </location>
</feature>
<feature type="region of interest" description="Disordered" evidence="5">
    <location>
        <begin position="97"/>
        <end position="124"/>
    </location>
</feature>
<dbReference type="OMA" id="CKHANDR"/>
<name>H3GEL8_PHYRM</name>
<reference evidence="7" key="1">
    <citation type="journal article" date="2006" name="Science">
        <title>Phytophthora genome sequences uncover evolutionary origins and mechanisms of pathogenesis.</title>
        <authorList>
            <person name="Tyler B.M."/>
            <person name="Tripathy S."/>
            <person name="Zhang X."/>
            <person name="Dehal P."/>
            <person name="Jiang R.H."/>
            <person name="Aerts A."/>
            <person name="Arredondo F.D."/>
            <person name="Baxter L."/>
            <person name="Bensasson D."/>
            <person name="Beynon J.L."/>
            <person name="Chapman J."/>
            <person name="Damasceno C.M."/>
            <person name="Dorrance A.E."/>
            <person name="Dou D."/>
            <person name="Dickerman A.W."/>
            <person name="Dubchak I.L."/>
            <person name="Garbelotto M."/>
            <person name="Gijzen M."/>
            <person name="Gordon S.G."/>
            <person name="Govers F."/>
            <person name="Grunwald N.J."/>
            <person name="Huang W."/>
            <person name="Ivors K.L."/>
            <person name="Jones R.W."/>
            <person name="Kamoun S."/>
            <person name="Krampis K."/>
            <person name="Lamour K.H."/>
            <person name="Lee M.K."/>
            <person name="McDonald W.H."/>
            <person name="Medina M."/>
            <person name="Meijer H.J."/>
            <person name="Nordberg E.K."/>
            <person name="Maclean D.J."/>
            <person name="Ospina-Giraldo M.D."/>
            <person name="Morris P.F."/>
            <person name="Phuntumart V."/>
            <person name="Putnam N.H."/>
            <person name="Rash S."/>
            <person name="Rose J.K."/>
            <person name="Sakihama Y."/>
            <person name="Salamov A.A."/>
            <person name="Savidor A."/>
            <person name="Scheuring C.F."/>
            <person name="Smith B.M."/>
            <person name="Sobral B.W."/>
            <person name="Terry A."/>
            <person name="Torto-Alalibo T.A."/>
            <person name="Win J."/>
            <person name="Xu Z."/>
            <person name="Zhang H."/>
            <person name="Grigoriev I.V."/>
            <person name="Rokhsar D.S."/>
            <person name="Boore J.L."/>
        </authorList>
    </citation>
    <scope>NUCLEOTIDE SEQUENCE [LARGE SCALE GENOMIC DNA]</scope>
    <source>
        <strain evidence="7">Pr102</strain>
    </source>
</reference>
<dbReference type="GO" id="GO:0008033">
    <property type="term" value="P:tRNA processing"/>
    <property type="evidence" value="ECO:0000318"/>
    <property type="project" value="GO_Central"/>
</dbReference>
<dbReference type="EnsemblProtists" id="Phyra74105">
    <property type="protein sequence ID" value="Phyra74105"/>
    <property type="gene ID" value="Phyra74105"/>
</dbReference>
<dbReference type="InParanoid" id="H3GEL8"/>
<evidence type="ECO:0000256" key="2">
    <source>
        <dbReference type="ARBA" id="ARBA00022723"/>
    </source>
</evidence>
<dbReference type="Proteomes" id="UP000005238">
    <property type="component" value="Unassembled WGS sequence"/>
</dbReference>
<keyword evidence="2" id="KW-0479">Metal-binding</keyword>
<dbReference type="OrthoDB" id="128536at2759"/>
<dbReference type="GO" id="GO:0046872">
    <property type="term" value="F:metal ion binding"/>
    <property type="evidence" value="ECO:0007669"/>
    <property type="project" value="UniProtKB-KW"/>
</dbReference>
<evidence type="ECO:0000256" key="3">
    <source>
        <dbReference type="ARBA" id="ARBA00022833"/>
    </source>
</evidence>
<proteinExistence type="inferred from homology"/>
<reference evidence="6" key="2">
    <citation type="submission" date="2015-06" db="UniProtKB">
        <authorList>
            <consortium name="EnsemblProtists"/>
        </authorList>
    </citation>
    <scope>IDENTIFICATION</scope>
    <source>
        <strain evidence="6">Pr102</strain>
    </source>
</reference>
<dbReference type="VEuPathDB" id="FungiDB:KRP23_5458"/>
<dbReference type="EMBL" id="DS566003">
    <property type="status" value="NOT_ANNOTATED_CDS"/>
    <property type="molecule type" value="Genomic_DNA"/>
</dbReference>
<dbReference type="GeneID" id="94226346"/>
<comment type="similarity">
    <text evidence="4">Belongs to the eukaryotic/archaeal RNase P protein component 4 family.</text>
</comment>
<organism evidence="6 7">
    <name type="scientific">Phytophthora ramorum</name>
    <name type="common">Sudden oak death agent</name>
    <dbReference type="NCBI Taxonomy" id="164328"/>
    <lineage>
        <taxon>Eukaryota</taxon>
        <taxon>Sar</taxon>
        <taxon>Stramenopiles</taxon>
        <taxon>Oomycota</taxon>
        <taxon>Peronosporomycetes</taxon>
        <taxon>Peronosporales</taxon>
        <taxon>Peronosporaceae</taxon>
        <taxon>Phytophthora</taxon>
    </lineage>
</organism>
<dbReference type="RefSeq" id="XP_067747064.1">
    <property type="nucleotide sequence ID" value="XM_067890524.1"/>
</dbReference>